<gene>
    <name evidence="1" type="ORF">A6M21_05845</name>
</gene>
<protein>
    <submittedName>
        <fullName evidence="1">DUF4912 domain-containing protein</fullName>
    </submittedName>
</protein>
<sequence length="241" mass="26856">MTISLSLFLGAVLAAALLVIFLRPFRRPAGMAKTAGPAFNEEMAAELAVPPPPPAKKPAVPALELPAAYGLDRLVLLVRDPYWLYAYWEITATKQEEFDRTYGVSAWQATRPVLRVYDVTGIEFNGQNANSYIDININEQADNWHIPAGRPNRSFCLDLGRRFPDGRFVTLLRSNLVTTPRDDLSECLDEQWMWIEGLYRTYRPQYGISSPLILEEMGAGAGVLPLGISSPGWRGADQDIN</sequence>
<dbReference type="AlphaFoldDB" id="A0A1B7LGX7"/>
<dbReference type="STRING" id="1838280.A6M21_05845"/>
<reference evidence="1 2" key="1">
    <citation type="submission" date="2016-04" db="EMBL/GenBank/DDBJ databases">
        <authorList>
            <person name="Evans L.H."/>
            <person name="Alamgir A."/>
            <person name="Owens N."/>
            <person name="Weber N.D."/>
            <person name="Virtaneva K."/>
            <person name="Barbian K."/>
            <person name="Babar A."/>
            <person name="Rosenke K."/>
        </authorList>
    </citation>
    <scope>NUCLEOTIDE SEQUENCE [LARGE SCALE GENOMIC DNA]</scope>
    <source>
        <strain evidence="1 2">LMa1</strain>
    </source>
</reference>
<evidence type="ECO:0000313" key="2">
    <source>
        <dbReference type="Proteomes" id="UP000078532"/>
    </source>
</evidence>
<name>A0A1B7LGX7_9FIRM</name>
<dbReference type="Pfam" id="PF16258">
    <property type="entry name" value="DUF4912"/>
    <property type="match status" value="1"/>
</dbReference>
<keyword evidence="2" id="KW-1185">Reference proteome</keyword>
<comment type="caution">
    <text evidence="1">The sequence shown here is derived from an EMBL/GenBank/DDBJ whole genome shotgun (WGS) entry which is preliminary data.</text>
</comment>
<dbReference type="Proteomes" id="UP000078532">
    <property type="component" value="Unassembled WGS sequence"/>
</dbReference>
<dbReference type="RefSeq" id="WP_066666790.1">
    <property type="nucleotide sequence ID" value="NZ_LYVF01000062.1"/>
</dbReference>
<accession>A0A1B7LGX7</accession>
<organism evidence="1 2">
    <name type="scientific">Desulfotomaculum copahuensis</name>
    <dbReference type="NCBI Taxonomy" id="1838280"/>
    <lineage>
        <taxon>Bacteria</taxon>
        <taxon>Bacillati</taxon>
        <taxon>Bacillota</taxon>
        <taxon>Clostridia</taxon>
        <taxon>Eubacteriales</taxon>
        <taxon>Desulfotomaculaceae</taxon>
        <taxon>Desulfotomaculum</taxon>
    </lineage>
</organism>
<evidence type="ECO:0000313" key="1">
    <source>
        <dbReference type="EMBL" id="OAT85442.1"/>
    </source>
</evidence>
<proteinExistence type="predicted"/>
<dbReference type="EMBL" id="LYVF01000062">
    <property type="protein sequence ID" value="OAT85442.1"/>
    <property type="molecule type" value="Genomic_DNA"/>
</dbReference>
<dbReference type="InterPro" id="IPR032585">
    <property type="entry name" value="DUF4912"/>
</dbReference>
<dbReference type="OrthoDB" id="9812700at2"/>